<proteinExistence type="predicted"/>
<gene>
    <name evidence="1" type="ORF">RND71_027494</name>
</gene>
<keyword evidence="2" id="KW-1185">Reference proteome</keyword>
<dbReference type="PANTHER" id="PTHR33325:SF5">
    <property type="entry name" value="TRANSCRIPTION FACTOR INTERACTOR AND REGULATOR CCHC(ZN) FAMILY"/>
    <property type="match status" value="1"/>
</dbReference>
<name>A0AAE1RHQ2_9SOLA</name>
<dbReference type="EMBL" id="JAVYJV010000015">
    <property type="protein sequence ID" value="KAK4351976.1"/>
    <property type="molecule type" value="Genomic_DNA"/>
</dbReference>
<reference evidence="1" key="1">
    <citation type="submission" date="2023-12" db="EMBL/GenBank/DDBJ databases">
        <title>Genome assembly of Anisodus tanguticus.</title>
        <authorList>
            <person name="Wang Y.-J."/>
        </authorList>
    </citation>
    <scope>NUCLEOTIDE SEQUENCE</scope>
    <source>
        <strain evidence="1">KB-2021</strain>
        <tissue evidence="1">Leaf</tissue>
    </source>
</reference>
<sequence>MANLTKLEFVALDISSKNYLSAVLDAEIHLDVMGPGDTIKENNEASNQENVKIMIFIHHHLDEDLTIKDPLVLWKNLKERYDYLKMVFLPKARYE</sequence>
<protein>
    <submittedName>
        <fullName evidence="1">Uncharacterized protein</fullName>
    </submittedName>
</protein>
<organism evidence="1 2">
    <name type="scientific">Anisodus tanguticus</name>
    <dbReference type="NCBI Taxonomy" id="243964"/>
    <lineage>
        <taxon>Eukaryota</taxon>
        <taxon>Viridiplantae</taxon>
        <taxon>Streptophyta</taxon>
        <taxon>Embryophyta</taxon>
        <taxon>Tracheophyta</taxon>
        <taxon>Spermatophyta</taxon>
        <taxon>Magnoliopsida</taxon>
        <taxon>eudicotyledons</taxon>
        <taxon>Gunneridae</taxon>
        <taxon>Pentapetalae</taxon>
        <taxon>asterids</taxon>
        <taxon>lamiids</taxon>
        <taxon>Solanales</taxon>
        <taxon>Solanaceae</taxon>
        <taxon>Solanoideae</taxon>
        <taxon>Hyoscyameae</taxon>
        <taxon>Anisodus</taxon>
    </lineage>
</organism>
<evidence type="ECO:0000313" key="1">
    <source>
        <dbReference type="EMBL" id="KAK4351976.1"/>
    </source>
</evidence>
<dbReference type="Proteomes" id="UP001291623">
    <property type="component" value="Unassembled WGS sequence"/>
</dbReference>
<dbReference type="PANTHER" id="PTHR33325">
    <property type="entry name" value="ZINC FINGER, CCHC-TYPE-RELATED"/>
    <property type="match status" value="1"/>
</dbReference>
<accession>A0AAE1RHQ2</accession>
<evidence type="ECO:0000313" key="2">
    <source>
        <dbReference type="Proteomes" id="UP001291623"/>
    </source>
</evidence>
<comment type="caution">
    <text evidence="1">The sequence shown here is derived from an EMBL/GenBank/DDBJ whole genome shotgun (WGS) entry which is preliminary data.</text>
</comment>
<dbReference type="AlphaFoldDB" id="A0AAE1RHQ2"/>